<feature type="domain" description="Translation elongation factor P/YeiP central" evidence="11">
    <location>
        <begin position="67"/>
        <end position="121"/>
    </location>
</feature>
<dbReference type="PANTHER" id="PTHR30053:SF14">
    <property type="entry name" value="TRANSLATION ELONGATION FACTOR KOW-LIKE DOMAIN-CONTAINING PROTEIN"/>
    <property type="match status" value="1"/>
</dbReference>
<evidence type="ECO:0000256" key="9">
    <source>
        <dbReference type="RuleBase" id="RU004389"/>
    </source>
</evidence>
<dbReference type="Pfam" id="PF08207">
    <property type="entry name" value="EFP_N"/>
    <property type="match status" value="1"/>
</dbReference>
<dbReference type="InterPro" id="IPR014722">
    <property type="entry name" value="Rib_uL2_dom2"/>
</dbReference>
<dbReference type="PIRSF" id="PIRSF005901">
    <property type="entry name" value="EF-P"/>
    <property type="match status" value="1"/>
</dbReference>
<evidence type="ECO:0000256" key="2">
    <source>
        <dbReference type="ARBA" id="ARBA00004815"/>
    </source>
</evidence>
<dbReference type="Pfam" id="PF01132">
    <property type="entry name" value="EFP"/>
    <property type="match status" value="1"/>
</dbReference>
<dbReference type="Proteomes" id="UP000183605">
    <property type="component" value="Unassembled WGS sequence"/>
</dbReference>
<evidence type="ECO:0000313" key="12">
    <source>
        <dbReference type="EMBL" id="OIP03282.1"/>
    </source>
</evidence>
<dbReference type="FunFam" id="2.40.50.140:FF:000009">
    <property type="entry name" value="Elongation factor P"/>
    <property type="match status" value="1"/>
</dbReference>
<dbReference type="GO" id="GO:0003746">
    <property type="term" value="F:translation elongation factor activity"/>
    <property type="evidence" value="ECO:0007669"/>
    <property type="project" value="UniProtKB-UniRule"/>
</dbReference>
<accession>A0A1J5B5L7</accession>
<organism evidence="12 13">
    <name type="scientific">Candidatus Beckwithbacteria bacterium CG2_30_44_31</name>
    <dbReference type="NCBI Taxonomy" id="1805035"/>
    <lineage>
        <taxon>Bacteria</taxon>
        <taxon>Candidatus Beckwithiibacteriota</taxon>
    </lineage>
</organism>
<dbReference type="NCBIfam" id="NF001810">
    <property type="entry name" value="PRK00529.1"/>
    <property type="match status" value="1"/>
</dbReference>
<evidence type="ECO:0000256" key="6">
    <source>
        <dbReference type="ARBA" id="ARBA00022917"/>
    </source>
</evidence>
<evidence type="ECO:0000256" key="3">
    <source>
        <dbReference type="ARBA" id="ARBA00009479"/>
    </source>
</evidence>
<evidence type="ECO:0000313" key="13">
    <source>
        <dbReference type="Proteomes" id="UP000183605"/>
    </source>
</evidence>
<dbReference type="PANTHER" id="PTHR30053">
    <property type="entry name" value="ELONGATION FACTOR P"/>
    <property type="match status" value="1"/>
</dbReference>
<dbReference type="SUPFAM" id="SSF50249">
    <property type="entry name" value="Nucleic acid-binding proteins"/>
    <property type="match status" value="2"/>
</dbReference>
<reference evidence="12 13" key="1">
    <citation type="journal article" date="2016" name="Environ. Microbiol.">
        <title>Genomic resolution of a cold subsurface aquifer community provides metabolic insights for novel microbes adapted to high CO concentrations.</title>
        <authorList>
            <person name="Probst A.J."/>
            <person name="Castelle C.J."/>
            <person name="Singh A."/>
            <person name="Brown C.T."/>
            <person name="Anantharaman K."/>
            <person name="Sharon I."/>
            <person name="Hug L.A."/>
            <person name="Burstein D."/>
            <person name="Emerson J.B."/>
            <person name="Thomas B.C."/>
            <person name="Banfield J.F."/>
        </authorList>
    </citation>
    <scope>NUCLEOTIDE SEQUENCE [LARGE SCALE GENOMIC DNA]</scope>
    <source>
        <strain evidence="12">CG2_30_44_31</strain>
    </source>
</reference>
<proteinExistence type="inferred from homology"/>
<dbReference type="PROSITE" id="PS01275">
    <property type="entry name" value="EFP"/>
    <property type="match status" value="1"/>
</dbReference>
<keyword evidence="6 7" id="KW-0648">Protein biosynthesis</keyword>
<keyword evidence="4 7" id="KW-0963">Cytoplasm</keyword>
<comment type="pathway">
    <text evidence="2 7">Protein biosynthesis; polypeptide chain elongation.</text>
</comment>
<gene>
    <name evidence="7" type="primary">efp</name>
    <name evidence="12" type="ORF">AUK18_02345</name>
</gene>
<dbReference type="InterPro" id="IPR011768">
    <property type="entry name" value="Transl_elongation_fac_P"/>
</dbReference>
<dbReference type="InterPro" id="IPR008991">
    <property type="entry name" value="Translation_prot_SH3-like_sf"/>
</dbReference>
<dbReference type="SUPFAM" id="SSF50104">
    <property type="entry name" value="Translation proteins SH3-like domain"/>
    <property type="match status" value="1"/>
</dbReference>
<evidence type="ECO:0000256" key="8">
    <source>
        <dbReference type="NCBIfam" id="TIGR00038"/>
    </source>
</evidence>
<evidence type="ECO:0000259" key="10">
    <source>
        <dbReference type="SMART" id="SM00841"/>
    </source>
</evidence>
<dbReference type="InterPro" id="IPR015365">
    <property type="entry name" value="Elong-fact-P_C"/>
</dbReference>
<evidence type="ECO:0000256" key="4">
    <source>
        <dbReference type="ARBA" id="ARBA00022490"/>
    </source>
</evidence>
<dbReference type="InterPro" id="IPR013852">
    <property type="entry name" value="Transl_elong_P/YeiP_CS"/>
</dbReference>
<dbReference type="Gene3D" id="2.30.30.30">
    <property type="match status" value="1"/>
</dbReference>
<dbReference type="SMART" id="SM01185">
    <property type="entry name" value="EFP"/>
    <property type="match status" value="1"/>
</dbReference>
<comment type="similarity">
    <text evidence="3 7 9">Belongs to the elongation factor P family.</text>
</comment>
<keyword evidence="5 7" id="KW-0251">Elongation factor</keyword>
<evidence type="ECO:0000259" key="11">
    <source>
        <dbReference type="SMART" id="SM01185"/>
    </source>
</evidence>
<dbReference type="FunFam" id="2.30.30.30:FF:000003">
    <property type="entry name" value="Elongation factor P"/>
    <property type="match status" value="1"/>
</dbReference>
<protein>
    <recommendedName>
        <fullName evidence="7 8">Elongation factor P</fullName>
        <shortName evidence="7">EF-P</shortName>
    </recommendedName>
</protein>
<dbReference type="HAMAP" id="MF_00141">
    <property type="entry name" value="EF_P"/>
    <property type="match status" value="1"/>
</dbReference>
<dbReference type="NCBIfam" id="TIGR00038">
    <property type="entry name" value="efp"/>
    <property type="match status" value="1"/>
</dbReference>
<dbReference type="UniPathway" id="UPA00345"/>
<dbReference type="AlphaFoldDB" id="A0A1J5B5L7"/>
<comment type="subcellular location">
    <subcellularLocation>
        <location evidence="1 7">Cytoplasm</location>
    </subcellularLocation>
</comment>
<dbReference type="CDD" id="cd04470">
    <property type="entry name" value="S1_EF-P_repeat_1"/>
    <property type="match status" value="1"/>
</dbReference>
<sequence length="185" mass="20709">MINVNQLRNGTAFEMDGQPYLVLKYEFTKMGRGNATIKVKVRNLKTNSVTIKSFSSGNSVEDIQLLRKKMQYLYSDANNSIFMNPVNYEQVEVGNEVIAEQKPYLSDGLEVQVLFWGEAALSLELPPKLIFVVKETDPGEKGNSVANIYKPAKLENGLKVKVPLFIKQGEKVVIDTRDGSYVGRA</sequence>
<feature type="domain" description="Elongation factor P C-terminal" evidence="10">
    <location>
        <begin position="129"/>
        <end position="184"/>
    </location>
</feature>
<evidence type="ECO:0000256" key="1">
    <source>
        <dbReference type="ARBA" id="ARBA00004496"/>
    </source>
</evidence>
<dbReference type="GO" id="GO:0043043">
    <property type="term" value="P:peptide biosynthetic process"/>
    <property type="evidence" value="ECO:0007669"/>
    <property type="project" value="InterPro"/>
</dbReference>
<name>A0A1J5B5L7_9BACT</name>
<dbReference type="EMBL" id="MNXQ01000043">
    <property type="protein sequence ID" value="OIP03282.1"/>
    <property type="molecule type" value="Genomic_DNA"/>
</dbReference>
<dbReference type="GO" id="GO:0005829">
    <property type="term" value="C:cytosol"/>
    <property type="evidence" value="ECO:0007669"/>
    <property type="project" value="UniProtKB-ARBA"/>
</dbReference>
<dbReference type="InterPro" id="IPR012340">
    <property type="entry name" value="NA-bd_OB-fold"/>
</dbReference>
<evidence type="ECO:0000256" key="7">
    <source>
        <dbReference type="HAMAP-Rule" id="MF_00141"/>
    </source>
</evidence>
<dbReference type="FunFam" id="2.40.50.140:FF:000004">
    <property type="entry name" value="Elongation factor P"/>
    <property type="match status" value="1"/>
</dbReference>
<dbReference type="InterPro" id="IPR013185">
    <property type="entry name" value="Transl_elong_KOW-like"/>
</dbReference>
<comment type="caution">
    <text evidence="12">The sequence shown here is derived from an EMBL/GenBank/DDBJ whole genome shotgun (WGS) entry which is preliminary data.</text>
</comment>
<dbReference type="InterPro" id="IPR001059">
    <property type="entry name" value="Transl_elong_P/YeiP_cen"/>
</dbReference>
<dbReference type="SMART" id="SM00841">
    <property type="entry name" value="Elong-fact-P_C"/>
    <property type="match status" value="1"/>
</dbReference>
<comment type="function">
    <text evidence="7">Involved in peptide bond synthesis. Stimulates efficient translation and peptide-bond synthesis on native or reconstituted 70S ribosomes in vitro. Probably functions indirectly by altering the affinity of the ribosome for aminoacyl-tRNA, thus increasing their reactivity as acceptors for peptidyl transferase.</text>
</comment>
<dbReference type="Gene3D" id="2.40.50.140">
    <property type="entry name" value="Nucleic acid-binding proteins"/>
    <property type="match status" value="2"/>
</dbReference>
<dbReference type="CDD" id="cd05794">
    <property type="entry name" value="S1_EF-P_repeat_2"/>
    <property type="match status" value="1"/>
</dbReference>
<evidence type="ECO:0000256" key="5">
    <source>
        <dbReference type="ARBA" id="ARBA00022768"/>
    </source>
</evidence>
<dbReference type="InterPro" id="IPR020599">
    <property type="entry name" value="Transl_elong_fac_P/YeiP"/>
</dbReference>
<dbReference type="Pfam" id="PF09285">
    <property type="entry name" value="Elong-fact-P_C"/>
    <property type="match status" value="1"/>
</dbReference>